<accession>D5HC47</accession>
<sequence length="271" mass="29019">MFRTVSRCHAAEGDGGEPNDPRCFSSRVNGAPPRMPRPAMLPRPIRVLLLLGGLGLGLSPAPLRAQQVLVDDPTSVPRGAAQLEAWHSVEESWMAPALRVHPTLELAAGAAFLATGIEDRRTVEYSAEGKLLLRPGSAHRIGVTAVGGVGVRQLGVPRDRPASVYGYGIVSQDLGASLTAYQNVGWVNEENGPHELTWGARLDWSPLDRATLIGEVYGEGRSNPSLQAVLRTVLLPDRIEMDVSVTRGGSVDGRSTWATLGFTFMSAPLYP</sequence>
<evidence type="ECO:0000256" key="1">
    <source>
        <dbReference type="SAM" id="MobiDB-lite"/>
    </source>
</evidence>
<organism evidence="2 3">
    <name type="scientific">Salinibacter ruber (strain M8)</name>
    <dbReference type="NCBI Taxonomy" id="761659"/>
    <lineage>
        <taxon>Bacteria</taxon>
        <taxon>Pseudomonadati</taxon>
        <taxon>Rhodothermota</taxon>
        <taxon>Rhodothermia</taxon>
        <taxon>Rhodothermales</taxon>
        <taxon>Salinibacteraceae</taxon>
        <taxon>Salinibacter</taxon>
    </lineage>
</organism>
<dbReference type="HOGENOM" id="CLU_1026334_0_0_10"/>
<proteinExistence type="predicted"/>
<dbReference type="KEGG" id="srm:SRM_02681"/>
<evidence type="ECO:0000313" key="3">
    <source>
        <dbReference type="Proteomes" id="UP000000933"/>
    </source>
</evidence>
<dbReference type="AlphaFoldDB" id="D5HC47"/>
<reference evidence="2 3" key="1">
    <citation type="journal article" date="2010" name="ISME J.">
        <title>Fine-scale evolution: genomic, phenotypic and ecological differentiation in two coexisting Salinibacter ruber strains.</title>
        <authorList>
            <person name="Pena A."/>
            <person name="Teeling H."/>
            <person name="Huerta-Cepas J."/>
            <person name="Santos F."/>
            <person name="Yarza P."/>
            <person name="Brito-Echeverria J."/>
            <person name="Lucio M."/>
            <person name="Schmitt-Kopplin P."/>
            <person name="Meseguer I."/>
            <person name="Schenowitz C."/>
            <person name="Dossat C."/>
            <person name="Barbe V."/>
            <person name="Dopazo J."/>
            <person name="Rossello-Mora R."/>
            <person name="Schuler M."/>
            <person name="Glockner F.O."/>
            <person name="Amann R."/>
            <person name="Gabaldon T."/>
            <person name="Anton J."/>
        </authorList>
    </citation>
    <scope>NUCLEOTIDE SEQUENCE [LARGE SCALE GENOMIC DNA]</scope>
    <source>
        <strain evidence="2 3">M8</strain>
    </source>
</reference>
<evidence type="ECO:0000313" key="2">
    <source>
        <dbReference type="EMBL" id="CBH25602.1"/>
    </source>
</evidence>
<reference evidence="3" key="2">
    <citation type="submission" date="2010-04" db="EMBL/GenBank/DDBJ databases">
        <title>Genome sequence of Salinibacter ruber M8.</title>
        <authorList>
            <consortium name="Genoscope"/>
        </authorList>
    </citation>
    <scope>NUCLEOTIDE SEQUENCE [LARGE SCALE GENOMIC DNA]</scope>
    <source>
        <strain evidence="3">M8</strain>
    </source>
</reference>
<dbReference type="Proteomes" id="UP000000933">
    <property type="component" value="Chromosome"/>
</dbReference>
<name>D5HC47_SALRM</name>
<gene>
    <name evidence="2" type="ordered locus">SRM_02681</name>
</gene>
<protein>
    <submittedName>
        <fullName evidence="2">Uncharacterized protein</fullName>
    </submittedName>
</protein>
<dbReference type="EMBL" id="FP565814">
    <property type="protein sequence ID" value="CBH25602.1"/>
    <property type="molecule type" value="Genomic_DNA"/>
</dbReference>
<feature type="region of interest" description="Disordered" evidence="1">
    <location>
        <begin position="1"/>
        <end position="23"/>
    </location>
</feature>